<name>J4H3Y1_9APHY</name>
<accession>J4H3Y1</accession>
<dbReference type="HOGENOM" id="CLU_1731494_0_0_1"/>
<dbReference type="EMBL" id="HE797139">
    <property type="protein sequence ID" value="CCM04034.1"/>
    <property type="molecule type" value="Genomic_DNA"/>
</dbReference>
<evidence type="ECO:0000313" key="2">
    <source>
        <dbReference type="Proteomes" id="UP000006352"/>
    </source>
</evidence>
<evidence type="ECO:0000313" key="1">
    <source>
        <dbReference type="EMBL" id="CCM04034.1"/>
    </source>
</evidence>
<protein>
    <submittedName>
        <fullName evidence="1">Uncharacterized protein</fullName>
    </submittedName>
</protein>
<proteinExistence type="predicted"/>
<dbReference type="AlphaFoldDB" id="J4H3Y1"/>
<sequence length="151" mass="16671">MSTSDPCGKLAWVTSLCAAPVRRDSPTPRLDIGVYGTAIKTHHDRMGAGQRRPLRYTYPYVMYQQHAPPSMVAFEPLAMFTAPTMTDPPGDERSAATTGHSFLHLEPGACPTRPRMLIERHRNDWYTLAHGSRPVNGPSLRIFPGIPAAFA</sequence>
<dbReference type="InParanoid" id="J4H3Y1"/>
<reference evidence="1 2" key="1">
    <citation type="journal article" date="2012" name="Appl. Environ. Microbiol.">
        <title>Short-read sequencing for genomic analysis of the brown rot fungus Fibroporia radiculosa.</title>
        <authorList>
            <person name="Tang J.D."/>
            <person name="Perkins A.D."/>
            <person name="Sonstegard T.S."/>
            <person name="Schroeder S.G."/>
            <person name="Burgess S.C."/>
            <person name="Diehl S.V."/>
        </authorList>
    </citation>
    <scope>NUCLEOTIDE SEQUENCE [LARGE SCALE GENOMIC DNA]</scope>
    <source>
        <strain evidence="1 2">TFFH 294</strain>
    </source>
</reference>
<dbReference type="Proteomes" id="UP000006352">
    <property type="component" value="Unassembled WGS sequence"/>
</dbReference>
<dbReference type="GeneID" id="24098945"/>
<keyword evidence="2" id="KW-1185">Reference proteome</keyword>
<dbReference type="RefSeq" id="XP_012183317.1">
    <property type="nucleotide sequence ID" value="XM_012327927.1"/>
</dbReference>
<gene>
    <name evidence="1" type="ORF">FIBRA_06191</name>
</gene>
<organism evidence="1 2">
    <name type="scientific">Fibroporia radiculosa</name>
    <dbReference type="NCBI Taxonomy" id="599839"/>
    <lineage>
        <taxon>Eukaryota</taxon>
        <taxon>Fungi</taxon>
        <taxon>Dikarya</taxon>
        <taxon>Basidiomycota</taxon>
        <taxon>Agaricomycotina</taxon>
        <taxon>Agaricomycetes</taxon>
        <taxon>Polyporales</taxon>
        <taxon>Fibroporiaceae</taxon>
        <taxon>Fibroporia</taxon>
    </lineage>
</organism>